<dbReference type="SUPFAM" id="SSF52540">
    <property type="entry name" value="P-loop containing nucleoside triphosphate hydrolases"/>
    <property type="match status" value="1"/>
</dbReference>
<protein>
    <recommendedName>
        <fullName evidence="3">Thymidylate kinase</fullName>
    </recommendedName>
</protein>
<dbReference type="Proteomes" id="UP000198972">
    <property type="component" value="Unassembled WGS sequence"/>
</dbReference>
<dbReference type="OrthoDB" id="8211253at2"/>
<evidence type="ECO:0008006" key="3">
    <source>
        <dbReference type="Google" id="ProtNLM"/>
    </source>
</evidence>
<evidence type="ECO:0000313" key="1">
    <source>
        <dbReference type="EMBL" id="SDE66082.1"/>
    </source>
</evidence>
<proteinExistence type="predicted"/>
<dbReference type="EMBL" id="FNBG01000001">
    <property type="protein sequence ID" value="SDE66082.1"/>
    <property type="molecule type" value="Genomic_DNA"/>
</dbReference>
<keyword evidence="2" id="KW-1185">Reference proteome</keyword>
<organism evidence="1 2">
    <name type="scientific">Fontibacillus panacisegetis</name>
    <dbReference type="NCBI Taxonomy" id="670482"/>
    <lineage>
        <taxon>Bacteria</taxon>
        <taxon>Bacillati</taxon>
        <taxon>Bacillota</taxon>
        <taxon>Bacilli</taxon>
        <taxon>Bacillales</taxon>
        <taxon>Paenibacillaceae</taxon>
        <taxon>Fontibacillus</taxon>
    </lineage>
</organism>
<dbReference type="AlphaFoldDB" id="A0A1G7EQZ3"/>
<gene>
    <name evidence="1" type="ORF">SAMN04488542_101303</name>
</gene>
<accession>A0A1G7EQZ3</accession>
<dbReference type="Gene3D" id="3.40.50.300">
    <property type="entry name" value="P-loop containing nucleotide triphosphate hydrolases"/>
    <property type="match status" value="1"/>
</dbReference>
<sequence length="311" mass="36440">MKKLILIEGIPGSGKSTFARFLSNQFERNGFNTRIYLETTFDHPIIESTGYEDYSLFMDSYYERWSKFLDDLPDEEVVVMESAFFQSPIVHLLHKDADRELIRSLIIKVSSLLSEEYCSLIYFYHKDAPLAINKMIKARGGREYLEQKHNEYKNEPYFRNRQEQGSDSHISFFLEYSVLTNEIVSEVAIPTEIIENSTAEYQLYQKQALEKFNLTFFPDPVLNSSILKKYSGLYHNKDMDLKVSVELIDDFLWIFGNKRMKSKSKDQFYLDDMSVLVNFIEDSTNVTGLLITEKDLYANRNDNGTMFDRIS</sequence>
<evidence type="ECO:0000313" key="2">
    <source>
        <dbReference type="Proteomes" id="UP000198972"/>
    </source>
</evidence>
<dbReference type="InterPro" id="IPR027417">
    <property type="entry name" value="P-loop_NTPase"/>
</dbReference>
<dbReference type="STRING" id="670482.SAMN04488542_101303"/>
<dbReference type="RefSeq" id="WP_091226114.1">
    <property type="nucleotide sequence ID" value="NZ_FNBG01000001.1"/>
</dbReference>
<reference evidence="1 2" key="1">
    <citation type="submission" date="2016-10" db="EMBL/GenBank/DDBJ databases">
        <authorList>
            <person name="de Groot N.N."/>
        </authorList>
    </citation>
    <scope>NUCLEOTIDE SEQUENCE [LARGE SCALE GENOMIC DNA]</scope>
    <source>
        <strain evidence="1 2">DSM 28129</strain>
    </source>
</reference>
<name>A0A1G7EQZ3_9BACL</name>